<dbReference type="GO" id="GO:0034398">
    <property type="term" value="P:telomere tethering at nuclear periphery"/>
    <property type="evidence" value="ECO:0007669"/>
    <property type="project" value="TreeGrafter"/>
</dbReference>
<keyword evidence="7" id="KW-0653">Protein transport</keyword>
<feature type="compositionally biased region" description="Gly residues" evidence="11">
    <location>
        <begin position="527"/>
        <end position="536"/>
    </location>
</feature>
<dbReference type="Pfam" id="PF13634">
    <property type="entry name" value="Nucleoporin_FG"/>
    <property type="match status" value="4"/>
</dbReference>
<keyword evidence="10" id="KW-0539">Nucleus</keyword>
<name>A0A8K0T710_9PEZI</name>
<feature type="compositionally biased region" description="Polar residues" evidence="11">
    <location>
        <begin position="569"/>
        <end position="588"/>
    </location>
</feature>
<feature type="compositionally biased region" description="Low complexity" evidence="11">
    <location>
        <begin position="736"/>
        <end position="748"/>
    </location>
</feature>
<feature type="compositionally biased region" description="Polar residues" evidence="11">
    <location>
        <begin position="329"/>
        <end position="339"/>
    </location>
</feature>
<dbReference type="PANTHER" id="PTHR23198">
    <property type="entry name" value="NUCLEOPORIN"/>
    <property type="match status" value="1"/>
</dbReference>
<evidence type="ECO:0000313" key="14">
    <source>
        <dbReference type="Proteomes" id="UP000813385"/>
    </source>
</evidence>
<dbReference type="InterPro" id="IPR025574">
    <property type="entry name" value="Nucleoporin_FG_rpt"/>
</dbReference>
<keyword evidence="6" id="KW-0509">mRNA transport</keyword>
<feature type="region of interest" description="Disordered" evidence="11">
    <location>
        <begin position="1126"/>
        <end position="1176"/>
    </location>
</feature>
<dbReference type="Pfam" id="PF12110">
    <property type="entry name" value="Nup96"/>
    <property type="match status" value="1"/>
</dbReference>
<dbReference type="InterPro" id="IPR037665">
    <property type="entry name" value="Nucleoporin_S59-like"/>
</dbReference>
<dbReference type="Gene3D" id="1.10.10.2360">
    <property type="match status" value="1"/>
</dbReference>
<dbReference type="GO" id="GO:0006606">
    <property type="term" value="P:protein import into nucleus"/>
    <property type="evidence" value="ECO:0007669"/>
    <property type="project" value="TreeGrafter"/>
</dbReference>
<keyword evidence="9" id="KW-0906">Nuclear pore complex</keyword>
<feature type="region of interest" description="Disordered" evidence="11">
    <location>
        <begin position="1047"/>
        <end position="1088"/>
    </location>
</feature>
<dbReference type="GO" id="GO:0017056">
    <property type="term" value="F:structural constituent of nuclear pore"/>
    <property type="evidence" value="ECO:0007669"/>
    <property type="project" value="InterPro"/>
</dbReference>
<feature type="region of interest" description="Disordered" evidence="11">
    <location>
        <begin position="420"/>
        <end position="484"/>
    </location>
</feature>
<keyword evidence="5" id="KW-0068">Autocatalytic cleavage</keyword>
<dbReference type="Gene3D" id="3.30.1610.10">
    <property type="entry name" value="Peptidase S59, nucleoporin"/>
    <property type="match status" value="1"/>
</dbReference>
<evidence type="ECO:0000313" key="13">
    <source>
        <dbReference type="EMBL" id="KAH7349568.1"/>
    </source>
</evidence>
<dbReference type="PANTHER" id="PTHR23198:SF6">
    <property type="entry name" value="NUCLEAR PORE COMPLEX PROTEIN NUP98-NUP96"/>
    <property type="match status" value="1"/>
</dbReference>
<evidence type="ECO:0000256" key="7">
    <source>
        <dbReference type="ARBA" id="ARBA00022927"/>
    </source>
</evidence>
<gene>
    <name evidence="13" type="ORF">B0T11DRAFT_289457</name>
</gene>
<dbReference type="SUPFAM" id="SSF82215">
    <property type="entry name" value="C-terminal autoproteolytic domain of nucleoporin nup98"/>
    <property type="match status" value="1"/>
</dbReference>
<feature type="region of interest" description="Disordered" evidence="11">
    <location>
        <begin position="657"/>
        <end position="679"/>
    </location>
</feature>
<dbReference type="InterPro" id="IPR021967">
    <property type="entry name" value="Nup98_C"/>
</dbReference>
<evidence type="ECO:0000256" key="4">
    <source>
        <dbReference type="ARBA" id="ARBA00022737"/>
    </source>
</evidence>
<comment type="caution">
    <text evidence="13">The sequence shown here is derived from an EMBL/GenBank/DDBJ whole genome shotgun (WGS) entry which is preliminary data.</text>
</comment>
<evidence type="ECO:0000256" key="1">
    <source>
        <dbReference type="ARBA" id="ARBA00004567"/>
    </source>
</evidence>
<feature type="region of interest" description="Disordered" evidence="11">
    <location>
        <begin position="1287"/>
        <end position="1312"/>
    </location>
</feature>
<feature type="compositionally biased region" description="Low complexity" evidence="11">
    <location>
        <begin position="439"/>
        <end position="448"/>
    </location>
</feature>
<feature type="region of interest" description="Disordered" evidence="11">
    <location>
        <begin position="795"/>
        <end position="814"/>
    </location>
</feature>
<dbReference type="GO" id="GO:0000973">
    <property type="term" value="P:post-transcriptional tethering of RNA polymerase II gene DNA at nuclear periphery"/>
    <property type="evidence" value="ECO:0007669"/>
    <property type="project" value="TreeGrafter"/>
</dbReference>
<keyword evidence="8" id="KW-0811">Translocation</keyword>
<feature type="compositionally biased region" description="Low complexity" evidence="11">
    <location>
        <begin position="714"/>
        <end position="727"/>
    </location>
</feature>
<feature type="compositionally biased region" description="Gly residues" evidence="11">
    <location>
        <begin position="545"/>
        <end position="557"/>
    </location>
</feature>
<feature type="region of interest" description="Disordered" evidence="11">
    <location>
        <begin position="1226"/>
        <end position="1252"/>
    </location>
</feature>
<evidence type="ECO:0000256" key="11">
    <source>
        <dbReference type="SAM" id="MobiDB-lite"/>
    </source>
</evidence>
<evidence type="ECO:0000256" key="2">
    <source>
        <dbReference type="ARBA" id="ARBA00008926"/>
    </source>
</evidence>
<dbReference type="InterPro" id="IPR007230">
    <property type="entry name" value="Nup98_auto-Pept-S59_dom"/>
</dbReference>
<sequence length="1924" mass="199311">MSFGGTGGFGGFGQSNNQTSGFGGFGANNNTSGFGNNTTAAGGFGANNNTTASSGSGGMFGGGGFGANTSTGGFGANTTNNNAFGAAKPTAFGGGTTATGGGLFGSNNQASSSTGTTGFGGFGAAATTNNSSGFGGSGGLFGNKTFGQSNTTPASTSLFGGGNNTTATTGFGGGFGAANNPGLGGNIGEPPGTNATPFQAHSEKEVGGTGNLTNSFQNILFQDAYKKWSAEELRLTDYNQGRRYGNASGTGAFGVSSFGNTGFNSGAQQSSGFGGNNANTTGGLFGGTATNNSTAFGGGTTTGGFGATNSGGGGLFGSQPKPATGGLFGNSTTTAQPAQSGGLFGGSSTGTGFGNATATTGGFGSNAGSGGGLFGGAQNKTGGFSFGTNTSSPATGFGAANTGTGFGANSGNAAPAGGGGLFGNTGQASTGGLFGGTGQQQQNSQQGTTQGGFGSTTFGTQSQPAGGSLFGGAQQKPAGGLFGNTSSGTLFGNANAGTGTSTTFGGATNNNAASGGGGLFGQKPATGGTGLFGTGGSTTQNNNSGTGGTGLFGGLGAGTQNTQGTQGGLFQSTGQSQAKPGLFGTSQPSGGGLFGSQPAQQSGSLFGSMPSQQQAQNPTLGGSLLGSSQMAGNSQQSLTASINDLSAYGNPSLFSNIGGNDVPNPGPLATPLSSKTKSRRGSILPMYKLNPASASRFVTPQKRGFGFSYSTYGTPGTPSSTASTPGSMGRSMLGTSLNRGLSKSVSSSSLRKSFSAEDSILAPGAFSTSSGSRYYGNTGSVRKLVINKEMRSDLFSTPTKERPSIEPASAARKLSKRVSFDTSTVESAPVAAPSHASIATEDSPTDPQEAGSHNANQLANGSSDPTTAATGQELAIVHEEDAAQTPRASEAMDKAPGEYWMSPTQNAISAMNRIQRQSVENFTVGRDNVGYVRFRVPVDLTSIDLDDIFGVIVVLETRSATVYPNTAKKPPVGKGLNVPAAICLEQSWPRGRDKRPTGDSRRLGKHIERLKRIPDTTFIDYSQDSGIWKFTVEHFTTYGLDYDDEDEVEVPSSAPVETGSPSPAISQPHLHEKDSVEQQDENDTFEFRRKRRALPGAFDAGDADSRLFHGETSFFESRFAGPSSNSLILSSDGDTSVGDAGPDLSDAPRVPSGQVQEKQATAVTADTPESPVTETPGGILRARMRAMKGSATPIRIQVADGDDWMDMLQKSVSPQKRDRVLLKSTLDMPSLEDNSPRGATTTSHPPEPRGFATSIDLMHSLFEKKRVPSTRLSGGFVQWPYDRQEKSFGKPSLDGEDSAFRNSPKPTWGPDGTLVLPVAQAITSGPGLVQPKPSILLPRSSGNGSETGVTFLRFSNESAASAIKNHMRLTHVHSHNGIPTAELQFQQLADLFHSHDLGNPANAQEKLVWDLASILFDAPEPTSSDHEEVSRRRELSRFWTAMVDAGTSRSVALAKSYEGKALSSLSGNRIHEACKFLVEGRDFRLATLVSLIGASEASRSDIGVQLAQWNENDVLSDFSDAIRALYAILAGNVCVCQGKKGVPIADRMESFVISRRFGFDWKQAFGLRLWYAAPDSHSLSGVISSFDDDIKQDLEDAPRAWYLEQGIDALWQDPAQNLRHDLLWGLLRLYARIEDDLESVLRPENSQLSPLDSRLCWQLGRALSATGKCSFGEDANVKADAATISFADQLVNEGSWLEATFVLLHLTSPSTRAKAIKEHLCRHAGDLGPESGVNFNTLTQTWKIPAEWLWEAKALYMRSAARNPTAEVHCLLRANSFAAAHETLVSKVAPAAIISRDYAALSSLLAHFEGHEGYIPGWQVGGEIFRSFLILYRHQEHQEQVPEASLNTLLAGLPAMQDAVRGGDMASIAAVCEMSNIVAKTIAASQKGQRASPILELPLAESAHLKHSVHLGLSHYQGIMAGSR</sequence>
<dbReference type="GO" id="GO:0008139">
    <property type="term" value="F:nuclear localization sequence binding"/>
    <property type="evidence" value="ECO:0007669"/>
    <property type="project" value="TreeGrafter"/>
</dbReference>
<keyword evidence="14" id="KW-1185">Reference proteome</keyword>
<dbReference type="Gene3D" id="1.25.40.690">
    <property type="match status" value="1"/>
</dbReference>
<dbReference type="PROSITE" id="PS51434">
    <property type="entry name" value="NUP_C"/>
    <property type="match status" value="1"/>
</dbReference>
<evidence type="ECO:0000256" key="3">
    <source>
        <dbReference type="ARBA" id="ARBA00022448"/>
    </source>
</evidence>
<feature type="compositionally biased region" description="Polar residues" evidence="11">
    <location>
        <begin position="597"/>
        <end position="636"/>
    </location>
</feature>
<evidence type="ECO:0000256" key="6">
    <source>
        <dbReference type="ARBA" id="ARBA00022816"/>
    </source>
</evidence>
<dbReference type="Proteomes" id="UP000813385">
    <property type="component" value="Unassembled WGS sequence"/>
</dbReference>
<feature type="region of interest" description="Disordered" evidence="11">
    <location>
        <begin position="823"/>
        <end position="868"/>
    </location>
</feature>
<evidence type="ECO:0000256" key="5">
    <source>
        <dbReference type="ARBA" id="ARBA00022813"/>
    </source>
</evidence>
<feature type="domain" description="Peptidase S59" evidence="12">
    <location>
        <begin position="896"/>
        <end position="1035"/>
    </location>
</feature>
<evidence type="ECO:0000259" key="12">
    <source>
        <dbReference type="PROSITE" id="PS51434"/>
    </source>
</evidence>
<dbReference type="InterPro" id="IPR036903">
    <property type="entry name" value="Nup98_auto-Pept-S59_dom_sf"/>
</dbReference>
<protein>
    <submittedName>
        <fullName evidence="13">Nucleoporin nup189</fullName>
    </submittedName>
</protein>
<feature type="compositionally biased region" description="Polar residues" evidence="11">
    <location>
        <begin position="840"/>
        <end position="868"/>
    </location>
</feature>
<evidence type="ECO:0000256" key="10">
    <source>
        <dbReference type="ARBA" id="ARBA00023242"/>
    </source>
</evidence>
<dbReference type="OrthoDB" id="3797628at2759"/>
<accession>A0A8K0T710</accession>
<proteinExistence type="inferred from homology"/>
<dbReference type="Pfam" id="PF04096">
    <property type="entry name" value="Nucleoporin2"/>
    <property type="match status" value="1"/>
</dbReference>
<dbReference type="GO" id="GO:0006405">
    <property type="term" value="P:RNA export from nucleus"/>
    <property type="evidence" value="ECO:0007669"/>
    <property type="project" value="TreeGrafter"/>
</dbReference>
<evidence type="ECO:0000256" key="9">
    <source>
        <dbReference type="ARBA" id="ARBA00023132"/>
    </source>
</evidence>
<reference evidence="13" key="1">
    <citation type="journal article" date="2021" name="Nat. Commun.">
        <title>Genetic determinants of endophytism in the Arabidopsis root mycobiome.</title>
        <authorList>
            <person name="Mesny F."/>
            <person name="Miyauchi S."/>
            <person name="Thiergart T."/>
            <person name="Pickel B."/>
            <person name="Atanasova L."/>
            <person name="Karlsson M."/>
            <person name="Huettel B."/>
            <person name="Barry K.W."/>
            <person name="Haridas S."/>
            <person name="Chen C."/>
            <person name="Bauer D."/>
            <person name="Andreopoulos W."/>
            <person name="Pangilinan J."/>
            <person name="LaButti K."/>
            <person name="Riley R."/>
            <person name="Lipzen A."/>
            <person name="Clum A."/>
            <person name="Drula E."/>
            <person name="Henrissat B."/>
            <person name="Kohler A."/>
            <person name="Grigoriev I.V."/>
            <person name="Martin F.M."/>
            <person name="Hacquard S."/>
        </authorList>
    </citation>
    <scope>NUCLEOTIDE SEQUENCE</scope>
    <source>
        <strain evidence="13">MPI-CAGE-AT-0016</strain>
    </source>
</reference>
<feature type="region of interest" description="Disordered" evidence="11">
    <location>
        <begin position="515"/>
        <end position="636"/>
    </location>
</feature>
<dbReference type="GO" id="GO:0044614">
    <property type="term" value="C:nuclear pore cytoplasmic filaments"/>
    <property type="evidence" value="ECO:0007669"/>
    <property type="project" value="TreeGrafter"/>
</dbReference>
<comment type="similarity">
    <text evidence="2">Belongs to the nucleoporin GLFG family.</text>
</comment>
<feature type="compositionally biased region" description="Polar residues" evidence="11">
    <location>
        <begin position="1153"/>
        <end position="1164"/>
    </location>
</feature>
<comment type="subcellular location">
    <subcellularLocation>
        <location evidence="1">Nucleus</location>
        <location evidence="1">Nuclear pore complex</location>
    </subcellularLocation>
</comment>
<evidence type="ECO:0000256" key="8">
    <source>
        <dbReference type="ARBA" id="ARBA00023010"/>
    </source>
</evidence>
<keyword evidence="3" id="KW-0813">Transport</keyword>
<dbReference type="EMBL" id="JAGPXD010000006">
    <property type="protein sequence ID" value="KAH7349568.1"/>
    <property type="molecule type" value="Genomic_DNA"/>
</dbReference>
<feature type="region of interest" description="Disordered" evidence="11">
    <location>
        <begin position="714"/>
        <end position="748"/>
    </location>
</feature>
<dbReference type="GO" id="GO:0003723">
    <property type="term" value="F:RNA binding"/>
    <property type="evidence" value="ECO:0007669"/>
    <property type="project" value="TreeGrafter"/>
</dbReference>
<keyword evidence="4" id="KW-0677">Repeat</keyword>
<organism evidence="13 14">
    <name type="scientific">Plectosphaerella cucumerina</name>
    <dbReference type="NCBI Taxonomy" id="40658"/>
    <lineage>
        <taxon>Eukaryota</taxon>
        <taxon>Fungi</taxon>
        <taxon>Dikarya</taxon>
        <taxon>Ascomycota</taxon>
        <taxon>Pezizomycotina</taxon>
        <taxon>Sordariomycetes</taxon>
        <taxon>Hypocreomycetidae</taxon>
        <taxon>Glomerellales</taxon>
        <taxon>Plectosphaerellaceae</taxon>
        <taxon>Plectosphaerella</taxon>
    </lineage>
</organism>
<dbReference type="FunFam" id="3.30.1610.10:FF:000003">
    <property type="entry name" value="Nucleoporin SONB, putative"/>
    <property type="match status" value="1"/>
</dbReference>
<feature type="region of interest" description="Disordered" evidence="11">
    <location>
        <begin position="310"/>
        <end position="347"/>
    </location>
</feature>
<dbReference type="GO" id="GO:0051028">
    <property type="term" value="P:mRNA transport"/>
    <property type="evidence" value="ECO:0007669"/>
    <property type="project" value="UniProtKB-KW"/>
</dbReference>